<gene>
    <name evidence="1" type="ORF">BLE401_02940</name>
</gene>
<sequence>MAKFTTVLIPADHYFIPSQEAIMAAKLLMEKYFPDRGDDVKSCTWEKPFFIEGRDAFEEMICPACGETVNRFELESFESASEEENDDDWDEEWWYVFLEKLSESDNPIATQILMPCCNQAVVAENIRFPYDAGFARFKLWLPDPGDSMNVTNEQLANLETTLGCKLIHISEVNS</sequence>
<dbReference type="EMBL" id="CP018889">
    <property type="protein sequence ID" value="AUI67754.1"/>
    <property type="molecule type" value="Genomic_DNA"/>
</dbReference>
<keyword evidence="2" id="KW-1185">Reference proteome</keyword>
<proteinExistence type="predicted"/>
<reference evidence="2" key="1">
    <citation type="submission" date="2016-12" db="EMBL/GenBank/DDBJ databases">
        <title>Complete Genome Sequence of Beggiatoa leptomitiformis D-401.</title>
        <authorList>
            <person name="Fomenkov A."/>
            <person name="Vincze T."/>
            <person name="Grabovich M."/>
            <person name="Anton B.P."/>
            <person name="Dubinina G."/>
            <person name="Orlova M."/>
            <person name="Belousova E."/>
            <person name="Roberts R.J."/>
        </authorList>
    </citation>
    <scope>NUCLEOTIDE SEQUENCE [LARGE SCALE GENOMIC DNA]</scope>
    <source>
        <strain evidence="2">D-401</strain>
    </source>
</reference>
<dbReference type="KEGG" id="blep:AL038_03100"/>
<dbReference type="OrthoDB" id="7871924at2"/>
<dbReference type="AlphaFoldDB" id="A0A2N9YBD7"/>
<accession>A0A2N9YBD7</accession>
<protein>
    <submittedName>
        <fullName evidence="1">Uncharacterized protein</fullName>
    </submittedName>
</protein>
<evidence type="ECO:0000313" key="1">
    <source>
        <dbReference type="EMBL" id="AUI67754.1"/>
    </source>
</evidence>
<dbReference type="Proteomes" id="UP000234271">
    <property type="component" value="Chromosome"/>
</dbReference>
<dbReference type="RefSeq" id="WP_062148874.1">
    <property type="nucleotide sequence ID" value="NZ_CP012373.2"/>
</dbReference>
<name>A0A2N9YBD7_9GAMM</name>
<organism evidence="1 2">
    <name type="scientific">Beggiatoa leptomitoformis</name>
    <dbReference type="NCBI Taxonomy" id="288004"/>
    <lineage>
        <taxon>Bacteria</taxon>
        <taxon>Pseudomonadati</taxon>
        <taxon>Pseudomonadota</taxon>
        <taxon>Gammaproteobacteria</taxon>
        <taxon>Thiotrichales</taxon>
        <taxon>Thiotrichaceae</taxon>
        <taxon>Beggiatoa</taxon>
    </lineage>
</organism>
<evidence type="ECO:0000313" key="2">
    <source>
        <dbReference type="Proteomes" id="UP000234271"/>
    </source>
</evidence>